<feature type="transmembrane region" description="Helical" evidence="6">
    <location>
        <begin position="90"/>
        <end position="110"/>
    </location>
</feature>
<keyword evidence="4 6" id="KW-1133">Transmembrane helix</keyword>
<dbReference type="RefSeq" id="WP_156741532.1">
    <property type="nucleotide sequence ID" value="NZ_CACRYJ010000041.1"/>
</dbReference>
<feature type="transmembrane region" description="Helical" evidence="6">
    <location>
        <begin position="214"/>
        <end position="237"/>
    </location>
</feature>
<gene>
    <name evidence="8" type="primary">nepI</name>
    <name evidence="8" type="ORF">HALOF300_02797</name>
</gene>
<dbReference type="InterPro" id="IPR011701">
    <property type="entry name" value="MFS"/>
</dbReference>
<protein>
    <submittedName>
        <fullName evidence="8">Purine ribonucleoside efflux pump NepI</fullName>
    </submittedName>
</protein>
<dbReference type="AlphaFoldDB" id="A0A7M4DKY2"/>
<name>A0A7M4DKY2_9MICO</name>
<feature type="transmembrane region" description="Helical" evidence="6">
    <location>
        <begin position="374"/>
        <end position="394"/>
    </location>
</feature>
<evidence type="ECO:0000313" key="9">
    <source>
        <dbReference type="Proteomes" id="UP000419743"/>
    </source>
</evidence>
<evidence type="ECO:0000256" key="1">
    <source>
        <dbReference type="ARBA" id="ARBA00004651"/>
    </source>
</evidence>
<feature type="transmembrane region" description="Helical" evidence="6">
    <location>
        <begin position="149"/>
        <end position="173"/>
    </location>
</feature>
<feature type="transmembrane region" description="Helical" evidence="6">
    <location>
        <begin position="62"/>
        <end position="83"/>
    </location>
</feature>
<feature type="transmembrane region" description="Helical" evidence="6">
    <location>
        <begin position="287"/>
        <end position="305"/>
    </location>
</feature>
<accession>A0A7M4DKY2</accession>
<feature type="transmembrane region" description="Helical" evidence="6">
    <location>
        <begin position="21"/>
        <end position="42"/>
    </location>
</feature>
<dbReference type="EMBL" id="CACRYJ010000041">
    <property type="protein sequence ID" value="VZO37872.1"/>
    <property type="molecule type" value="Genomic_DNA"/>
</dbReference>
<dbReference type="GO" id="GO:0005886">
    <property type="term" value="C:plasma membrane"/>
    <property type="evidence" value="ECO:0007669"/>
    <property type="project" value="UniProtKB-SubCell"/>
</dbReference>
<feature type="transmembrane region" description="Helical" evidence="6">
    <location>
        <begin position="257"/>
        <end position="280"/>
    </location>
</feature>
<dbReference type="Pfam" id="PF07690">
    <property type="entry name" value="MFS_1"/>
    <property type="match status" value="1"/>
</dbReference>
<feature type="transmembrane region" description="Helical" evidence="6">
    <location>
        <begin position="116"/>
        <end position="137"/>
    </location>
</feature>
<evidence type="ECO:0000259" key="7">
    <source>
        <dbReference type="PROSITE" id="PS50850"/>
    </source>
</evidence>
<evidence type="ECO:0000256" key="5">
    <source>
        <dbReference type="ARBA" id="ARBA00023136"/>
    </source>
</evidence>
<comment type="subcellular location">
    <subcellularLocation>
        <location evidence="1">Cell membrane</location>
        <topology evidence="1">Multi-pass membrane protein</topology>
    </subcellularLocation>
</comment>
<keyword evidence="3 6" id="KW-0812">Transmembrane</keyword>
<feature type="transmembrane region" description="Helical" evidence="6">
    <location>
        <begin position="179"/>
        <end position="202"/>
    </location>
</feature>
<feature type="domain" description="Major facilitator superfamily (MFS) profile" evidence="7">
    <location>
        <begin position="25"/>
        <end position="397"/>
    </location>
</feature>
<dbReference type="InterPro" id="IPR036259">
    <property type="entry name" value="MFS_trans_sf"/>
</dbReference>
<organism evidence="8 9">
    <name type="scientific">Occultella aeris</name>
    <dbReference type="NCBI Taxonomy" id="2761496"/>
    <lineage>
        <taxon>Bacteria</taxon>
        <taxon>Bacillati</taxon>
        <taxon>Actinomycetota</taxon>
        <taxon>Actinomycetes</taxon>
        <taxon>Micrococcales</taxon>
        <taxon>Ruaniaceae</taxon>
        <taxon>Occultella</taxon>
    </lineage>
</organism>
<evidence type="ECO:0000256" key="2">
    <source>
        <dbReference type="ARBA" id="ARBA00022475"/>
    </source>
</evidence>
<feature type="transmembrane region" description="Helical" evidence="6">
    <location>
        <begin position="346"/>
        <end position="368"/>
    </location>
</feature>
<evidence type="ECO:0000256" key="4">
    <source>
        <dbReference type="ARBA" id="ARBA00022989"/>
    </source>
</evidence>
<reference evidence="8 9" key="1">
    <citation type="submission" date="2019-11" db="EMBL/GenBank/DDBJ databases">
        <authorList>
            <person name="Criscuolo A."/>
        </authorList>
    </citation>
    <scope>NUCLEOTIDE SEQUENCE [LARGE SCALE GENOMIC DNA]</scope>
    <source>
        <strain evidence="8">CIP111667</strain>
    </source>
</reference>
<evidence type="ECO:0000256" key="3">
    <source>
        <dbReference type="ARBA" id="ARBA00022692"/>
    </source>
</evidence>
<proteinExistence type="predicted"/>
<dbReference type="SUPFAM" id="SSF103473">
    <property type="entry name" value="MFS general substrate transporter"/>
    <property type="match status" value="1"/>
</dbReference>
<feature type="transmembrane region" description="Helical" evidence="6">
    <location>
        <begin position="311"/>
        <end position="334"/>
    </location>
</feature>
<dbReference type="InterPro" id="IPR020846">
    <property type="entry name" value="MFS_dom"/>
</dbReference>
<evidence type="ECO:0000313" key="8">
    <source>
        <dbReference type="EMBL" id="VZO37872.1"/>
    </source>
</evidence>
<keyword evidence="9" id="KW-1185">Reference proteome</keyword>
<comment type="caution">
    <text evidence="8">The sequence shown here is derived from an EMBL/GenBank/DDBJ whole genome shotgun (WGS) entry which is preliminary data.</text>
</comment>
<dbReference type="InterPro" id="IPR050189">
    <property type="entry name" value="MFS_Efflux_Transporters"/>
</dbReference>
<keyword evidence="5 6" id="KW-0472">Membrane</keyword>
<dbReference type="PROSITE" id="PS50850">
    <property type="entry name" value="MFS"/>
    <property type="match status" value="1"/>
</dbReference>
<dbReference type="Proteomes" id="UP000419743">
    <property type="component" value="Unassembled WGS sequence"/>
</dbReference>
<dbReference type="GO" id="GO:0022857">
    <property type="term" value="F:transmembrane transporter activity"/>
    <property type="evidence" value="ECO:0007669"/>
    <property type="project" value="InterPro"/>
</dbReference>
<dbReference type="Gene3D" id="1.20.1250.20">
    <property type="entry name" value="MFS general substrate transporter like domains"/>
    <property type="match status" value="1"/>
</dbReference>
<dbReference type="PANTHER" id="PTHR43124">
    <property type="entry name" value="PURINE EFFLUX PUMP PBUE"/>
    <property type="match status" value="1"/>
</dbReference>
<keyword evidence="2" id="KW-1003">Cell membrane</keyword>
<sequence length="397" mass="39938">MSTGTTLGSAAASTPSSTRPASWWAVVTLGLGIFTLVASEFLPASLLTPIAADLGVSEGVAGQLVTATAVAGILAGPAIVALLPPIDRRWVMIALTGLSIASNVLVALVPNLPLMLLGRALLGVSLSGFWALSLAVVSQLVPPQRLGRAMMIVNTGVSLATVAAVPIGAYLGAQLGWQAVFLGAALAGALTLILQLTALPPIEAGERSGLRPLLATLSTPIIAVGFAALALLVTGHFAAFTYVRPMLDEVGGITTGLLAVLLASYGVASFVGNLLAGLLADRHLRPLLVVVPIMVAAGTAALALAGTSLPVTIVAIAAWGVGFGAVPTMVQTWLGHVAPDRLESGGALTVTTFQTSIALGAAFGGLLFDTLDVRAVFLAASIAAALGTIIFSRVRTS</sequence>
<evidence type="ECO:0000256" key="6">
    <source>
        <dbReference type="SAM" id="Phobius"/>
    </source>
</evidence>
<dbReference type="CDD" id="cd17324">
    <property type="entry name" value="MFS_NepI_like"/>
    <property type="match status" value="1"/>
</dbReference>
<dbReference type="PANTHER" id="PTHR43124:SF5">
    <property type="entry name" value="PURINE RIBONUCLEOSIDE EFFLUX PUMP NEPI"/>
    <property type="match status" value="1"/>
</dbReference>